<dbReference type="EMBL" id="BARS01014926">
    <property type="protein sequence ID" value="GAF98154.1"/>
    <property type="molecule type" value="Genomic_DNA"/>
</dbReference>
<evidence type="ECO:0000313" key="1">
    <source>
        <dbReference type="EMBL" id="GAF98154.1"/>
    </source>
</evidence>
<gene>
    <name evidence="1" type="ORF">S01H1_24789</name>
</gene>
<dbReference type="Pfam" id="PF04966">
    <property type="entry name" value="OprB"/>
    <property type="match status" value="1"/>
</dbReference>
<dbReference type="Gene3D" id="2.40.160.180">
    <property type="entry name" value="Carbohydrate-selective porin OprB"/>
    <property type="match status" value="1"/>
</dbReference>
<dbReference type="AlphaFoldDB" id="X0TXX5"/>
<dbReference type="GO" id="GO:0016020">
    <property type="term" value="C:membrane"/>
    <property type="evidence" value="ECO:0007669"/>
    <property type="project" value="InterPro"/>
</dbReference>
<dbReference type="GO" id="GO:0008643">
    <property type="term" value="P:carbohydrate transport"/>
    <property type="evidence" value="ECO:0007669"/>
    <property type="project" value="InterPro"/>
</dbReference>
<dbReference type="GO" id="GO:0015288">
    <property type="term" value="F:porin activity"/>
    <property type="evidence" value="ECO:0007669"/>
    <property type="project" value="InterPro"/>
</dbReference>
<proteinExistence type="predicted"/>
<feature type="non-terminal residue" evidence="1">
    <location>
        <position position="290"/>
    </location>
</feature>
<dbReference type="InterPro" id="IPR038673">
    <property type="entry name" value="OprB_sf"/>
</dbReference>
<organism evidence="1">
    <name type="scientific">marine sediment metagenome</name>
    <dbReference type="NCBI Taxonomy" id="412755"/>
    <lineage>
        <taxon>unclassified sequences</taxon>
        <taxon>metagenomes</taxon>
        <taxon>ecological metagenomes</taxon>
    </lineage>
</organism>
<feature type="non-terminal residue" evidence="1">
    <location>
        <position position="1"/>
    </location>
</feature>
<dbReference type="InterPro" id="IPR007049">
    <property type="entry name" value="Carb-sel_porin_OprB"/>
</dbReference>
<name>X0TXX5_9ZZZZ</name>
<accession>X0TXX5</accession>
<reference evidence="1" key="1">
    <citation type="journal article" date="2014" name="Front. Microbiol.">
        <title>High frequency of phylogenetically diverse reductive dehalogenase-homologous genes in deep subseafloor sedimentary metagenomes.</title>
        <authorList>
            <person name="Kawai M."/>
            <person name="Futagami T."/>
            <person name="Toyoda A."/>
            <person name="Takaki Y."/>
            <person name="Nishi S."/>
            <person name="Hori S."/>
            <person name="Arai W."/>
            <person name="Tsubouchi T."/>
            <person name="Morono Y."/>
            <person name="Uchiyama I."/>
            <person name="Ito T."/>
            <person name="Fujiyama A."/>
            <person name="Inagaki F."/>
            <person name="Takami H."/>
        </authorList>
    </citation>
    <scope>NUCLEOTIDE SEQUENCE</scope>
    <source>
        <strain evidence="1">Expedition CK06-06</strain>
    </source>
</reference>
<protein>
    <submittedName>
        <fullName evidence="1">Uncharacterized protein</fullName>
    </submittedName>
</protein>
<sequence>NLHFQTTYVGQHKNPFSAPYTGPQSLIPSTENGYTWTATVFFGLRLWQGAEFYVNPEVVVGDPFSHLFGLASIQNGEIQKNGGTKPKGYWARAFLRQTFDLGGETVRAEDDANQLASNYQTRRVVLTLGKVTQTDLFEKSSYANDPRTQFLNWALITHGAWDYAADARAYTIGAAGEFYWDEWAFRAGRYMEPQVANGSKLNYNLERYHGDVVEVQHDHTLNGLPGLVRVLAFRNRTFAGNYLDAIEAAKQTGTTPDVTSVRKDAAKIGYGVSFEQRLSDDIGVFARGSS</sequence>
<comment type="caution">
    <text evidence="1">The sequence shown here is derived from an EMBL/GenBank/DDBJ whole genome shotgun (WGS) entry which is preliminary data.</text>
</comment>